<protein>
    <recommendedName>
        <fullName evidence="4 5">Large ribosomal subunit protein bL19</fullName>
    </recommendedName>
</protein>
<comment type="function">
    <text evidence="5 6">This protein is located at the 30S-50S ribosomal subunit interface and may play a role in the structure and function of the aminoacyl-tRNA binding site.</text>
</comment>
<dbReference type="Proteomes" id="UP000315995">
    <property type="component" value="Chromosome"/>
</dbReference>
<dbReference type="Gene3D" id="2.30.30.790">
    <property type="match status" value="1"/>
</dbReference>
<dbReference type="SUPFAM" id="SSF50104">
    <property type="entry name" value="Translation proteins SH3-like domain"/>
    <property type="match status" value="1"/>
</dbReference>
<evidence type="ECO:0000256" key="6">
    <source>
        <dbReference type="RuleBase" id="RU000559"/>
    </source>
</evidence>
<dbReference type="OrthoDB" id="9803541at2"/>
<dbReference type="NCBIfam" id="TIGR01024">
    <property type="entry name" value="rplS_bact"/>
    <property type="match status" value="1"/>
</dbReference>
<comment type="similarity">
    <text evidence="1 5 6">Belongs to the bacterial ribosomal protein bL19 family.</text>
</comment>
<sequence length="119" mass="13679">MSLIDKIEEQQLREDVPHFRSGDTVRVHLRIREGDKERVQVFEGVVLGRSGSGLKETFTVRKISAGGIGVERIFPVHSPRIEKIELGNIGRVRRAKLYYLRERTGKSARIRSKRERKGV</sequence>
<dbReference type="PRINTS" id="PR00061">
    <property type="entry name" value="RIBOSOMALL19"/>
</dbReference>
<dbReference type="Pfam" id="PF01245">
    <property type="entry name" value="Ribosomal_L19"/>
    <property type="match status" value="1"/>
</dbReference>
<dbReference type="InterPro" id="IPR038657">
    <property type="entry name" value="Ribosomal_bL19_sf"/>
</dbReference>
<dbReference type="EMBL" id="CP041186">
    <property type="protein sequence ID" value="QDG49982.1"/>
    <property type="molecule type" value="Genomic_DNA"/>
</dbReference>
<proteinExistence type="inferred from homology"/>
<accession>A0A4Y6PNU0</accession>
<evidence type="ECO:0000256" key="4">
    <source>
        <dbReference type="ARBA" id="ARBA00035171"/>
    </source>
</evidence>
<keyword evidence="2 5" id="KW-0689">Ribosomal protein</keyword>
<dbReference type="PROSITE" id="PS01015">
    <property type="entry name" value="RIBOSOMAL_L19"/>
    <property type="match status" value="1"/>
</dbReference>
<evidence type="ECO:0000256" key="2">
    <source>
        <dbReference type="ARBA" id="ARBA00022980"/>
    </source>
</evidence>
<name>A0A4Y6PNU0_PERCE</name>
<reference evidence="7 8" key="1">
    <citation type="submission" date="2019-06" db="EMBL/GenBank/DDBJ databases">
        <title>Persicimonas caeni gen. nov., sp. nov., a predatory bacterium isolated from solar saltern.</title>
        <authorList>
            <person name="Wang S."/>
        </authorList>
    </citation>
    <scope>NUCLEOTIDE SEQUENCE [LARGE SCALE GENOMIC DNA]</scope>
    <source>
        <strain evidence="7 8">YN101</strain>
    </source>
</reference>
<evidence type="ECO:0000313" key="8">
    <source>
        <dbReference type="Proteomes" id="UP000315995"/>
    </source>
</evidence>
<accession>A0A5B8Y479</accession>
<dbReference type="PIRSF" id="PIRSF002191">
    <property type="entry name" value="Ribosomal_L19"/>
    <property type="match status" value="1"/>
</dbReference>
<keyword evidence="8" id="KW-1185">Reference proteome</keyword>
<organism evidence="7 8">
    <name type="scientific">Persicimonas caeni</name>
    <dbReference type="NCBI Taxonomy" id="2292766"/>
    <lineage>
        <taxon>Bacteria</taxon>
        <taxon>Deltaproteobacteria</taxon>
        <taxon>Bradymonadales</taxon>
        <taxon>Bradymonadaceae</taxon>
        <taxon>Persicimonas</taxon>
    </lineage>
</organism>
<dbReference type="AlphaFoldDB" id="A0A4Y6PNU0"/>
<dbReference type="PANTHER" id="PTHR15680">
    <property type="entry name" value="RIBOSOMAL PROTEIN L19"/>
    <property type="match status" value="1"/>
</dbReference>
<dbReference type="InterPro" id="IPR018257">
    <property type="entry name" value="Ribosomal_bL19_CS"/>
</dbReference>
<dbReference type="GO" id="GO:0006412">
    <property type="term" value="P:translation"/>
    <property type="evidence" value="ECO:0007669"/>
    <property type="project" value="UniProtKB-UniRule"/>
</dbReference>
<evidence type="ECO:0000313" key="7">
    <source>
        <dbReference type="EMBL" id="QDG49982.1"/>
    </source>
</evidence>
<dbReference type="HAMAP" id="MF_00402">
    <property type="entry name" value="Ribosomal_bL19"/>
    <property type="match status" value="1"/>
</dbReference>
<keyword evidence="3 5" id="KW-0687">Ribonucleoprotein</keyword>
<evidence type="ECO:0000256" key="3">
    <source>
        <dbReference type="ARBA" id="ARBA00023274"/>
    </source>
</evidence>
<dbReference type="GO" id="GO:0022625">
    <property type="term" value="C:cytosolic large ribosomal subunit"/>
    <property type="evidence" value="ECO:0007669"/>
    <property type="project" value="TreeGrafter"/>
</dbReference>
<evidence type="ECO:0000256" key="5">
    <source>
        <dbReference type="HAMAP-Rule" id="MF_00402"/>
    </source>
</evidence>
<evidence type="ECO:0000256" key="1">
    <source>
        <dbReference type="ARBA" id="ARBA00005781"/>
    </source>
</evidence>
<gene>
    <name evidence="5" type="primary">rplS</name>
    <name evidence="7" type="ORF">FIV42_04270</name>
</gene>
<dbReference type="InterPro" id="IPR001857">
    <property type="entry name" value="Ribosomal_bL19"/>
</dbReference>
<dbReference type="InterPro" id="IPR008991">
    <property type="entry name" value="Translation_prot_SH3-like_sf"/>
</dbReference>
<dbReference type="GO" id="GO:0003735">
    <property type="term" value="F:structural constituent of ribosome"/>
    <property type="evidence" value="ECO:0007669"/>
    <property type="project" value="InterPro"/>
</dbReference>
<dbReference type="PANTHER" id="PTHR15680:SF9">
    <property type="entry name" value="LARGE RIBOSOMAL SUBUNIT PROTEIN BL19M"/>
    <property type="match status" value="1"/>
</dbReference>
<dbReference type="FunFam" id="2.30.30.790:FF:000001">
    <property type="entry name" value="50S ribosomal protein L19"/>
    <property type="match status" value="1"/>
</dbReference>
<dbReference type="RefSeq" id="WP_141196478.1">
    <property type="nucleotide sequence ID" value="NZ_CP041186.1"/>
</dbReference>